<organism evidence="2 3">
    <name type="scientific">Stygiobacter electus</name>
    <dbReference type="NCBI Taxonomy" id="3032292"/>
    <lineage>
        <taxon>Bacteria</taxon>
        <taxon>Pseudomonadati</taxon>
        <taxon>Ignavibacteriota</taxon>
        <taxon>Ignavibacteria</taxon>
        <taxon>Ignavibacteriales</taxon>
        <taxon>Melioribacteraceae</taxon>
        <taxon>Stygiobacter</taxon>
    </lineage>
</organism>
<accession>A0AAE3P1B3</accession>
<name>A0AAE3P1B3_9BACT</name>
<keyword evidence="1" id="KW-0472">Membrane</keyword>
<dbReference type="InterPro" id="IPR025363">
    <property type="entry name" value="DUF4267"/>
</dbReference>
<evidence type="ECO:0000256" key="1">
    <source>
        <dbReference type="SAM" id="Phobius"/>
    </source>
</evidence>
<protein>
    <submittedName>
        <fullName evidence="2">DUF4267 domain-containing protein</fullName>
    </submittedName>
</protein>
<comment type="caution">
    <text evidence="2">The sequence shown here is derived from an EMBL/GenBank/DDBJ whole genome shotgun (WGS) entry which is preliminary data.</text>
</comment>
<evidence type="ECO:0000313" key="3">
    <source>
        <dbReference type="Proteomes" id="UP001221302"/>
    </source>
</evidence>
<sequence>MEKNINIARLLCLLPGIFLIVSGILLLFFPVPAQSLFDLPSINFLKEPIALAMGVRQFSIGLTITVLSLTKQIKALAYVILIGAIVPLSDFIIFTPIIGMLSALRHFATVPFIFGIGLYLLIKNNKKRLDN</sequence>
<gene>
    <name evidence="2" type="ORF">P0M35_10425</name>
</gene>
<dbReference type="EMBL" id="JARGDL010000015">
    <property type="protein sequence ID" value="MDF1612567.1"/>
    <property type="molecule type" value="Genomic_DNA"/>
</dbReference>
<proteinExistence type="predicted"/>
<feature type="transmembrane region" description="Helical" evidence="1">
    <location>
        <begin position="76"/>
        <end position="98"/>
    </location>
</feature>
<keyword evidence="1" id="KW-1133">Transmembrane helix</keyword>
<evidence type="ECO:0000313" key="2">
    <source>
        <dbReference type="EMBL" id="MDF1612567.1"/>
    </source>
</evidence>
<dbReference type="RefSeq" id="WP_321536338.1">
    <property type="nucleotide sequence ID" value="NZ_JARGDL010000015.1"/>
</dbReference>
<keyword evidence="3" id="KW-1185">Reference proteome</keyword>
<reference evidence="2" key="1">
    <citation type="submission" date="2023-03" db="EMBL/GenBank/DDBJ databases">
        <title>Stygiobacter electus gen. nov., sp. nov., facultatively anaerobic thermotolerant bacterium of the class Ignavibacteria from a well of Yessentuki mineral water deposit.</title>
        <authorList>
            <person name="Podosokorskaya O.A."/>
            <person name="Elcheninov A.G."/>
            <person name="Petrova N.F."/>
            <person name="Zavarzina D.G."/>
            <person name="Kublanov I.V."/>
            <person name="Merkel A.Y."/>
        </authorList>
    </citation>
    <scope>NUCLEOTIDE SEQUENCE</scope>
    <source>
        <strain evidence="2">09-Me</strain>
    </source>
</reference>
<dbReference type="Pfam" id="PF14087">
    <property type="entry name" value="DUF4267"/>
    <property type="match status" value="1"/>
</dbReference>
<feature type="transmembrane region" description="Helical" evidence="1">
    <location>
        <begin position="7"/>
        <end position="29"/>
    </location>
</feature>
<dbReference type="AlphaFoldDB" id="A0AAE3P1B3"/>
<keyword evidence="1" id="KW-0812">Transmembrane</keyword>
<feature type="transmembrane region" description="Helical" evidence="1">
    <location>
        <begin position="104"/>
        <end position="122"/>
    </location>
</feature>
<feature type="transmembrane region" description="Helical" evidence="1">
    <location>
        <begin position="49"/>
        <end position="69"/>
    </location>
</feature>
<dbReference type="Proteomes" id="UP001221302">
    <property type="component" value="Unassembled WGS sequence"/>
</dbReference>